<accession>A0A6P8GQK1</accession>
<dbReference type="AlphaFoldDB" id="A0A6P8GQK1"/>
<proteinExistence type="predicted"/>
<keyword evidence="2" id="KW-1185">Reference proteome</keyword>
<organism evidence="2 3">
    <name type="scientific">Clupea harengus</name>
    <name type="common">Atlantic herring</name>
    <dbReference type="NCBI Taxonomy" id="7950"/>
    <lineage>
        <taxon>Eukaryota</taxon>
        <taxon>Metazoa</taxon>
        <taxon>Chordata</taxon>
        <taxon>Craniata</taxon>
        <taxon>Vertebrata</taxon>
        <taxon>Euteleostomi</taxon>
        <taxon>Actinopterygii</taxon>
        <taxon>Neopterygii</taxon>
        <taxon>Teleostei</taxon>
        <taxon>Clupei</taxon>
        <taxon>Clupeiformes</taxon>
        <taxon>Clupeoidei</taxon>
        <taxon>Clupeidae</taxon>
        <taxon>Clupea</taxon>
    </lineage>
</organism>
<evidence type="ECO:0000313" key="2">
    <source>
        <dbReference type="Proteomes" id="UP000515152"/>
    </source>
</evidence>
<dbReference type="SMART" id="SM00034">
    <property type="entry name" value="CLECT"/>
    <property type="match status" value="1"/>
</dbReference>
<dbReference type="InterPro" id="IPR050111">
    <property type="entry name" value="C-type_lectin/snaclec_domain"/>
</dbReference>
<dbReference type="PROSITE" id="PS50041">
    <property type="entry name" value="C_TYPE_LECTIN_2"/>
    <property type="match status" value="1"/>
</dbReference>
<reference evidence="3" key="1">
    <citation type="submission" date="2025-08" db="UniProtKB">
        <authorList>
            <consortium name="RefSeq"/>
        </authorList>
    </citation>
    <scope>IDENTIFICATION</scope>
</reference>
<dbReference type="Proteomes" id="UP000515152">
    <property type="component" value="Chromosome 1"/>
</dbReference>
<sequence length="95" mass="10791">MDLGGHLVVIDSEEEQKFISGFERRVWIGALKTEGAWKWVDGKVLGYAGYWAEGEPNNMGGEEDCVENKFMGDPKRTWNDGTCNLLRLYICEKAM</sequence>
<feature type="domain" description="C-type lectin" evidence="1">
    <location>
        <begin position="1"/>
        <end position="92"/>
    </location>
</feature>
<dbReference type="InterPro" id="IPR018378">
    <property type="entry name" value="C-type_lectin_CS"/>
</dbReference>
<protein>
    <submittedName>
        <fullName evidence="3">CD209 antigen-like</fullName>
    </submittedName>
</protein>
<gene>
    <name evidence="3" type="primary">LOC116223670</name>
</gene>
<evidence type="ECO:0000313" key="3">
    <source>
        <dbReference type="RefSeq" id="XP_031437085.2"/>
    </source>
</evidence>
<dbReference type="KEGG" id="char:116223670"/>
<dbReference type="PROSITE" id="PS00615">
    <property type="entry name" value="C_TYPE_LECTIN_1"/>
    <property type="match status" value="1"/>
</dbReference>
<evidence type="ECO:0000259" key="1">
    <source>
        <dbReference type="PROSITE" id="PS50041"/>
    </source>
</evidence>
<dbReference type="Pfam" id="PF00059">
    <property type="entry name" value="Lectin_C"/>
    <property type="match status" value="1"/>
</dbReference>
<dbReference type="OrthoDB" id="6337382at2759"/>
<dbReference type="PANTHER" id="PTHR22803">
    <property type="entry name" value="MANNOSE, PHOSPHOLIPASE, LECTIN RECEPTOR RELATED"/>
    <property type="match status" value="1"/>
</dbReference>
<dbReference type="InterPro" id="IPR001304">
    <property type="entry name" value="C-type_lectin-like"/>
</dbReference>
<dbReference type="RefSeq" id="XP_031437085.2">
    <property type="nucleotide sequence ID" value="XM_031581225.2"/>
</dbReference>
<dbReference type="GeneID" id="116223670"/>
<name>A0A6P8GQK1_CLUHA</name>